<dbReference type="OrthoDB" id="5392974at2759"/>
<keyword evidence="1" id="KW-0812">Transmembrane</keyword>
<feature type="transmembrane region" description="Helical" evidence="1">
    <location>
        <begin position="388"/>
        <end position="411"/>
    </location>
</feature>
<proteinExistence type="predicted"/>
<dbReference type="Gene3D" id="1.20.58.340">
    <property type="entry name" value="Magnesium transport protein CorA, transmembrane region"/>
    <property type="match status" value="1"/>
</dbReference>
<feature type="transmembrane region" description="Helical" evidence="1">
    <location>
        <begin position="352"/>
        <end position="376"/>
    </location>
</feature>
<gene>
    <name evidence="2" type="ORF">B7463_g2176</name>
</gene>
<organism evidence="2 3">
    <name type="scientific">Scytalidium lignicola</name>
    <name type="common">Hyphomycete</name>
    <dbReference type="NCBI Taxonomy" id="5539"/>
    <lineage>
        <taxon>Eukaryota</taxon>
        <taxon>Fungi</taxon>
        <taxon>Dikarya</taxon>
        <taxon>Ascomycota</taxon>
        <taxon>Pezizomycotina</taxon>
        <taxon>Leotiomycetes</taxon>
        <taxon>Leotiomycetes incertae sedis</taxon>
        <taxon>Scytalidium</taxon>
    </lineage>
</organism>
<name>A0A3E2HLD3_SCYLI</name>
<protein>
    <submittedName>
        <fullName evidence="2">Uncharacterized protein</fullName>
    </submittedName>
</protein>
<dbReference type="EMBL" id="NCSJ02000024">
    <property type="protein sequence ID" value="RFU34190.1"/>
    <property type="molecule type" value="Genomic_DNA"/>
</dbReference>
<comment type="caution">
    <text evidence="2">The sequence shown here is derived from an EMBL/GenBank/DDBJ whole genome shotgun (WGS) entry which is preliminary data.</text>
</comment>
<evidence type="ECO:0000313" key="3">
    <source>
        <dbReference type="Proteomes" id="UP000258309"/>
    </source>
</evidence>
<evidence type="ECO:0000313" key="2">
    <source>
        <dbReference type="EMBL" id="RFU34190.1"/>
    </source>
</evidence>
<dbReference type="STRING" id="5539.A0A3E2HLD3"/>
<keyword evidence="3" id="KW-1185">Reference proteome</keyword>
<reference evidence="2 3" key="1">
    <citation type="submission" date="2018-05" db="EMBL/GenBank/DDBJ databases">
        <title>Draft genome sequence of Scytalidium lignicola DSM 105466, a ubiquitous saprotrophic fungus.</title>
        <authorList>
            <person name="Buettner E."/>
            <person name="Gebauer A.M."/>
            <person name="Hofrichter M."/>
            <person name="Liers C."/>
            <person name="Kellner H."/>
        </authorList>
    </citation>
    <scope>NUCLEOTIDE SEQUENCE [LARGE SCALE GENOMIC DNA]</scope>
    <source>
        <strain evidence="2 3">DSM 105466</strain>
    </source>
</reference>
<keyword evidence="1" id="KW-0472">Membrane</keyword>
<keyword evidence="1" id="KW-1133">Transmembrane helix</keyword>
<dbReference type="Proteomes" id="UP000258309">
    <property type="component" value="Unassembled WGS sequence"/>
</dbReference>
<feature type="non-terminal residue" evidence="2">
    <location>
        <position position="442"/>
    </location>
</feature>
<accession>A0A3E2HLD3</accession>
<feature type="non-terminal residue" evidence="2">
    <location>
        <position position="1"/>
    </location>
</feature>
<evidence type="ECO:0000256" key="1">
    <source>
        <dbReference type="SAM" id="Phobius"/>
    </source>
</evidence>
<dbReference type="AlphaFoldDB" id="A0A3E2HLD3"/>
<sequence>MSDFADYLSRSRLDSVLRDAACCYSDFSQVSVLEVRGLSTSESFPDPNQAGLAQYLETTNTSCSLRVFFVSATPGQDGLHVHVHPDVMKLLHEKAGLTAKFLVDFYESYDWTVFPTSSVTHSNHSDLALQYGFWIWGTKSTHSFTQLVKDSNTTTYFCINFAPPLKKRISDAIKSSLSLACKPFFIDTLILDHLLASYRAAIADRRASLLAVVTKPSNSFRVKLTRYQEKFTDKSTIEDRTNKLHVLAVQWHTIWKDLADVKQHIQHLRSISKKIMTQTENIYEDSLPLISSSDEALQLMESSCLFWSRWVTAYLERTNIRINLMHNLASQKVAGETTSIALQTQRDSVSMFTLAMVTAVFLPGTFVCSVLSTVFFSFDGTAFAISQWWWILPTSAIPLTGFVIYLWFMWFRTRLSHDKVQLQSLKAELETGSSAARLTTQK</sequence>